<dbReference type="InterPro" id="IPR015168">
    <property type="entry name" value="SsuA/THI5"/>
</dbReference>
<dbReference type="STRING" id="1891926.Fuma_02282"/>
<dbReference type="SUPFAM" id="SSF53850">
    <property type="entry name" value="Periplasmic binding protein-like II"/>
    <property type="match status" value="1"/>
</dbReference>
<name>A0A1P8WF43_9PLAN</name>
<dbReference type="EMBL" id="CP017641">
    <property type="protein sequence ID" value="APZ92671.1"/>
    <property type="molecule type" value="Genomic_DNA"/>
</dbReference>
<sequence length="336" mass="35938" precursor="true">MIRIQSSLMLTMAALLIAGCAGEGGSSDQSAGEAGLTKVDLALNWYAEAEHAGYVAADQLGYFKEAGLNVNIRQGGPGAPNLVIQELAAGRIEFAISNADLVVLARAKGVPVVAVAAPLQQSPRCIMVHESAGFETLQDIKDVELAISDSRPFALWMKKKLPLTNVTMVPYSGQVGEFLQKKDFAQQGYVFSEPFLAKDNGGDPQVLMLSDIGFNPYSSLLVTTEDVIKQKPTLVSTVVSASVRGWQSYLTDPEPINAAINKANEDMSLAALAFGAESMQPLCQPAEGAPLCNMTLERWTTLVQQIEELEEIDADSVDPAACFNTGFLPPPEMDTP</sequence>
<accession>A0A1P8WF43</accession>
<evidence type="ECO:0000313" key="3">
    <source>
        <dbReference type="EMBL" id="APZ92671.1"/>
    </source>
</evidence>
<evidence type="ECO:0000256" key="1">
    <source>
        <dbReference type="SAM" id="SignalP"/>
    </source>
</evidence>
<dbReference type="Proteomes" id="UP000187735">
    <property type="component" value="Chromosome"/>
</dbReference>
<dbReference type="PANTHER" id="PTHR31528">
    <property type="entry name" value="4-AMINO-5-HYDROXYMETHYL-2-METHYLPYRIMIDINE PHOSPHATE SYNTHASE THI11-RELATED"/>
    <property type="match status" value="1"/>
</dbReference>
<dbReference type="Gene3D" id="3.40.190.10">
    <property type="entry name" value="Periplasmic binding protein-like II"/>
    <property type="match status" value="2"/>
</dbReference>
<dbReference type="Pfam" id="PF09084">
    <property type="entry name" value="NMT1"/>
    <property type="match status" value="1"/>
</dbReference>
<feature type="domain" description="SsuA/THI5-like" evidence="2">
    <location>
        <begin position="49"/>
        <end position="254"/>
    </location>
</feature>
<protein>
    <submittedName>
        <fullName evidence="3">Thiamine biosynthesis protein</fullName>
    </submittedName>
</protein>
<feature type="chain" id="PRO_5010242744" evidence="1">
    <location>
        <begin position="24"/>
        <end position="336"/>
    </location>
</feature>
<proteinExistence type="predicted"/>
<keyword evidence="1" id="KW-0732">Signal</keyword>
<dbReference type="PROSITE" id="PS51257">
    <property type="entry name" value="PROKAR_LIPOPROTEIN"/>
    <property type="match status" value="1"/>
</dbReference>
<evidence type="ECO:0000313" key="4">
    <source>
        <dbReference type="Proteomes" id="UP000187735"/>
    </source>
</evidence>
<dbReference type="AlphaFoldDB" id="A0A1P8WF43"/>
<evidence type="ECO:0000259" key="2">
    <source>
        <dbReference type="Pfam" id="PF09084"/>
    </source>
</evidence>
<reference evidence="3 4" key="1">
    <citation type="journal article" date="2016" name="Front. Microbiol.">
        <title>Fuerstia marisgermanicae gen. nov., sp. nov., an Unusual Member of the Phylum Planctomycetes from the German Wadden Sea.</title>
        <authorList>
            <person name="Kohn T."/>
            <person name="Heuer A."/>
            <person name="Jogler M."/>
            <person name="Vollmers J."/>
            <person name="Boedeker C."/>
            <person name="Bunk B."/>
            <person name="Rast P."/>
            <person name="Borchert D."/>
            <person name="Glockner I."/>
            <person name="Freese H.M."/>
            <person name="Klenk H.P."/>
            <person name="Overmann J."/>
            <person name="Kaster A.K."/>
            <person name="Rohde M."/>
            <person name="Wiegand S."/>
            <person name="Jogler C."/>
        </authorList>
    </citation>
    <scope>NUCLEOTIDE SEQUENCE [LARGE SCALE GENOMIC DNA]</scope>
    <source>
        <strain evidence="3 4">NH11</strain>
    </source>
</reference>
<keyword evidence="4" id="KW-1185">Reference proteome</keyword>
<dbReference type="KEGG" id="fmr:Fuma_02282"/>
<dbReference type="InterPro" id="IPR027939">
    <property type="entry name" value="NMT1/THI5"/>
</dbReference>
<feature type="signal peptide" evidence="1">
    <location>
        <begin position="1"/>
        <end position="23"/>
    </location>
</feature>
<dbReference type="PANTHER" id="PTHR31528:SF3">
    <property type="entry name" value="THIAMINE BIOSYNTHESIS PROTEIN HI_0357-RELATED"/>
    <property type="match status" value="1"/>
</dbReference>
<dbReference type="GO" id="GO:0009228">
    <property type="term" value="P:thiamine biosynthetic process"/>
    <property type="evidence" value="ECO:0007669"/>
    <property type="project" value="InterPro"/>
</dbReference>
<organism evidence="3 4">
    <name type="scientific">Fuerstiella marisgermanici</name>
    <dbReference type="NCBI Taxonomy" id="1891926"/>
    <lineage>
        <taxon>Bacteria</taxon>
        <taxon>Pseudomonadati</taxon>
        <taxon>Planctomycetota</taxon>
        <taxon>Planctomycetia</taxon>
        <taxon>Planctomycetales</taxon>
        <taxon>Planctomycetaceae</taxon>
        <taxon>Fuerstiella</taxon>
    </lineage>
</organism>
<dbReference type="RefSeq" id="WP_077024266.1">
    <property type="nucleotide sequence ID" value="NZ_CP017641.1"/>
</dbReference>
<dbReference type="OrthoDB" id="9815602at2"/>
<gene>
    <name evidence="3" type="ORF">Fuma_02282</name>
</gene>